<reference evidence="1 2" key="1">
    <citation type="submission" date="2015-09" db="EMBL/GenBank/DDBJ databases">
        <authorList>
            <consortium name="Pathogen Informatics"/>
        </authorList>
    </citation>
    <scope>NUCLEOTIDE SEQUENCE [LARGE SCALE GENOMIC DNA]</scope>
    <source>
        <strain evidence="1 2">2789STDY5834865</strain>
    </source>
</reference>
<organism evidence="1 2">
    <name type="scientific">Enterocloster clostridioformis</name>
    <dbReference type="NCBI Taxonomy" id="1531"/>
    <lineage>
        <taxon>Bacteria</taxon>
        <taxon>Bacillati</taxon>
        <taxon>Bacillota</taxon>
        <taxon>Clostridia</taxon>
        <taxon>Lachnospirales</taxon>
        <taxon>Lachnospiraceae</taxon>
        <taxon>Enterocloster</taxon>
    </lineage>
</organism>
<protein>
    <submittedName>
        <fullName evidence="1">Uncharacterized protein</fullName>
    </submittedName>
</protein>
<dbReference type="EMBL" id="CZAB01000004">
    <property type="protein sequence ID" value="CUO28289.1"/>
    <property type="molecule type" value="Genomic_DNA"/>
</dbReference>
<name>A0A174DVJ3_9FIRM</name>
<evidence type="ECO:0000313" key="1">
    <source>
        <dbReference type="EMBL" id="CUO28289.1"/>
    </source>
</evidence>
<sequence length="87" mass="10056">MMSYRKQYIPFKDSLQPLMMARRNQNGQKTYGELFFMFCEDIQDMELTTAIKSLMALFVEQISSLSAGITNIVKYDTLTVRNAVLIC</sequence>
<evidence type="ECO:0000313" key="2">
    <source>
        <dbReference type="Proteomes" id="UP000095512"/>
    </source>
</evidence>
<accession>A0A174DVJ3</accession>
<gene>
    <name evidence="1" type="ORF">ERS852480_00789</name>
</gene>
<proteinExistence type="predicted"/>
<dbReference type="Proteomes" id="UP000095512">
    <property type="component" value="Unassembled WGS sequence"/>
</dbReference>
<dbReference type="AlphaFoldDB" id="A0A174DVJ3"/>